<evidence type="ECO:0000256" key="1">
    <source>
        <dbReference type="SAM" id="MobiDB-lite"/>
    </source>
</evidence>
<dbReference type="Proteomes" id="UP000277204">
    <property type="component" value="Unassembled WGS sequence"/>
</dbReference>
<feature type="compositionally biased region" description="Polar residues" evidence="1">
    <location>
        <begin position="1"/>
        <end position="11"/>
    </location>
</feature>
<gene>
    <name evidence="2" type="ORF">SMRZ_LOCUS19866</name>
</gene>
<accession>A0A183MUZ1</accession>
<proteinExistence type="predicted"/>
<keyword evidence="3" id="KW-1185">Reference proteome</keyword>
<organism evidence="2 3">
    <name type="scientific">Schistosoma margrebowiei</name>
    <dbReference type="NCBI Taxonomy" id="48269"/>
    <lineage>
        <taxon>Eukaryota</taxon>
        <taxon>Metazoa</taxon>
        <taxon>Spiralia</taxon>
        <taxon>Lophotrochozoa</taxon>
        <taxon>Platyhelminthes</taxon>
        <taxon>Trematoda</taxon>
        <taxon>Digenea</taxon>
        <taxon>Strigeidida</taxon>
        <taxon>Schistosomatoidea</taxon>
        <taxon>Schistosomatidae</taxon>
        <taxon>Schistosoma</taxon>
    </lineage>
</organism>
<feature type="region of interest" description="Disordered" evidence="1">
    <location>
        <begin position="1"/>
        <end position="29"/>
    </location>
</feature>
<protein>
    <submittedName>
        <fullName evidence="2">Uncharacterized protein</fullName>
    </submittedName>
</protein>
<sequence>MEQLYDTTTKLSGKYSKPERPVKDKQGKPITEIQQQRNRWVEYFEELLNRPAPTNPLDIEAAHTDLRIDVSPPTTEEIRMAVRQIKNGKAAGPDNIPAEALNRYATCLDEKKSNISCLRTATTVDPRIQRKLEHYHKLYKDVLQNREKPYVPLVKTPMFLETSPVAMRMFVLKAKALNLPIELSNHMSNADSSKGPTPSYPVFTPDFVSYFLEPSVRENKPDFS</sequence>
<evidence type="ECO:0000313" key="3">
    <source>
        <dbReference type="Proteomes" id="UP000277204"/>
    </source>
</evidence>
<dbReference type="AlphaFoldDB" id="A0A183MUZ1"/>
<feature type="compositionally biased region" description="Basic and acidic residues" evidence="1">
    <location>
        <begin position="16"/>
        <end position="27"/>
    </location>
</feature>
<dbReference type="EMBL" id="UZAI01018102">
    <property type="protein sequence ID" value="VDP33234.1"/>
    <property type="molecule type" value="Genomic_DNA"/>
</dbReference>
<evidence type="ECO:0000313" key="2">
    <source>
        <dbReference type="EMBL" id="VDP33234.1"/>
    </source>
</evidence>
<name>A0A183MUZ1_9TREM</name>
<reference evidence="2 3" key="1">
    <citation type="submission" date="2018-11" db="EMBL/GenBank/DDBJ databases">
        <authorList>
            <consortium name="Pathogen Informatics"/>
        </authorList>
    </citation>
    <scope>NUCLEOTIDE SEQUENCE [LARGE SCALE GENOMIC DNA]</scope>
    <source>
        <strain evidence="2 3">Zambia</strain>
    </source>
</reference>